<sequence length="681" mass="78605">MKQSFFSFYKVILILLVILFVIGHTVYFVTSEHNIYYWDYDGYWRFWEDMSVRIAHQPYKAFKFILGSINCNDYNVLPVVIPTVFSLLPLSSRLSYILSISTFYYIPVILLFSYIFCNFIIKDQRSIGNWTIATILPATFVAFWVPTLAGYPDICGLVFILLAVLYQFKFDIGDKVQIKKMIVLGILLWSPFLLRRWYAYTVVSLYFSLPILNYLLFFDKTRMWPKLRTICIAFFISGITSCIFAFIFQHELVHRIMNTNYSDIYAAYQSGMSQSIASLFNSCGYYILPFFLFGIVVALLTKNNKQKVFIIFCLFNLIFTFFLFTRTQSPGEQHNLPFALWILFIACYAVTWLNSRLSRPIFSTIFIICMICALGYVDQKSLFDRNSYTELQAAFLPSKHLPLRVDNYSNYLQLTKDIEQLAGNSKTITILSSNHVLNDEMINTISGQKLSNHIIFASQVDLRDKFRINPFLSDYIIVVDPPQTHLGEQNQRVITIPVNNLLQKINIGKAYEKIGHSYQLDGNATAWIYKKDRSFTHDEIFDFLNQYYQYYPQWKSIYNQGLYTSFLTAHITKGDVYGGANIDELTGDIFTHPGDNTPTIIEWVLKDVPKLKIQSTNNECNQQDTIKILILADGLASKEVSIPHGGDVVVDMMPWQNILSKMVIEKNKSSGCDALTISAVK</sequence>
<accession>A0A251ZW44</accession>
<dbReference type="Proteomes" id="UP000194946">
    <property type="component" value="Unassembled WGS sequence"/>
</dbReference>
<keyword evidence="1" id="KW-0472">Membrane</keyword>
<evidence type="ECO:0008006" key="4">
    <source>
        <dbReference type="Google" id="ProtNLM"/>
    </source>
</evidence>
<feature type="transmembrane region" description="Helical" evidence="1">
    <location>
        <begin position="200"/>
        <end position="218"/>
    </location>
</feature>
<dbReference type="EMBL" id="JOPB01000003">
    <property type="protein sequence ID" value="OUI78895.1"/>
    <property type="molecule type" value="Genomic_DNA"/>
</dbReference>
<proteinExistence type="predicted"/>
<keyword evidence="1" id="KW-0812">Transmembrane</keyword>
<dbReference type="AlphaFoldDB" id="A0A251ZW44"/>
<evidence type="ECO:0000313" key="2">
    <source>
        <dbReference type="EMBL" id="OUI78895.1"/>
    </source>
</evidence>
<name>A0A251ZW44_9PROT</name>
<protein>
    <recommendedName>
        <fullName evidence="4">Glycosyltransferase RgtA/B/C/D-like domain-containing protein</fullName>
    </recommendedName>
</protein>
<keyword evidence="3" id="KW-1185">Reference proteome</keyword>
<evidence type="ECO:0000313" key="3">
    <source>
        <dbReference type="Proteomes" id="UP000194946"/>
    </source>
</evidence>
<organism evidence="2 3">
    <name type="scientific">Commensalibacter intestini</name>
    <dbReference type="NCBI Taxonomy" id="479936"/>
    <lineage>
        <taxon>Bacteria</taxon>
        <taxon>Pseudomonadati</taxon>
        <taxon>Pseudomonadota</taxon>
        <taxon>Alphaproteobacteria</taxon>
        <taxon>Acetobacterales</taxon>
        <taxon>Acetobacteraceae</taxon>
    </lineage>
</organism>
<feature type="transmembrane region" description="Helical" evidence="1">
    <location>
        <begin position="360"/>
        <end position="377"/>
    </location>
</feature>
<feature type="transmembrane region" description="Helical" evidence="1">
    <location>
        <begin position="308"/>
        <end position="324"/>
    </location>
</feature>
<gene>
    <name evidence="2" type="ORF">HK18_05755</name>
</gene>
<feature type="transmembrane region" description="Helical" evidence="1">
    <location>
        <begin position="336"/>
        <end position="353"/>
    </location>
</feature>
<comment type="caution">
    <text evidence="2">The sequence shown here is derived from an EMBL/GenBank/DDBJ whole genome shotgun (WGS) entry which is preliminary data.</text>
</comment>
<reference evidence="3" key="1">
    <citation type="submission" date="2014-06" db="EMBL/GenBank/DDBJ databases">
        <authorList>
            <person name="Winans N.J."/>
            <person name="Newell P.D."/>
            <person name="Douglas A.E."/>
        </authorList>
    </citation>
    <scope>NUCLEOTIDE SEQUENCE [LARGE SCALE GENOMIC DNA]</scope>
    <source>
        <strain evidence="3">DmL_052</strain>
    </source>
</reference>
<feature type="transmembrane region" description="Helical" evidence="1">
    <location>
        <begin position="230"/>
        <end position="248"/>
    </location>
</feature>
<feature type="transmembrane region" description="Helical" evidence="1">
    <location>
        <begin position="94"/>
        <end position="115"/>
    </location>
</feature>
<feature type="transmembrane region" description="Helical" evidence="1">
    <location>
        <begin position="150"/>
        <end position="166"/>
    </location>
</feature>
<feature type="transmembrane region" description="Helical" evidence="1">
    <location>
        <begin position="279"/>
        <end position="301"/>
    </location>
</feature>
<keyword evidence="1" id="KW-1133">Transmembrane helix</keyword>
<dbReference type="RefSeq" id="WP_086632000.1">
    <property type="nucleotide sequence ID" value="NZ_JOPB01000003.1"/>
</dbReference>
<feature type="transmembrane region" description="Helical" evidence="1">
    <location>
        <begin position="12"/>
        <end position="30"/>
    </location>
</feature>
<evidence type="ECO:0000256" key="1">
    <source>
        <dbReference type="SAM" id="Phobius"/>
    </source>
</evidence>